<feature type="compositionally biased region" description="Low complexity" evidence="1">
    <location>
        <begin position="34"/>
        <end position="61"/>
    </location>
</feature>
<feature type="region of interest" description="Disordered" evidence="1">
    <location>
        <begin position="32"/>
        <end position="72"/>
    </location>
</feature>
<dbReference type="RefSeq" id="WP_055771813.1">
    <property type="nucleotide sequence ID" value="NZ_JAFKME010000006.1"/>
</dbReference>
<accession>A0ABR5NLG4</accession>
<organism evidence="2 3">
    <name type="scientific">Stenotrophomonas nitritireducens</name>
    <dbReference type="NCBI Taxonomy" id="83617"/>
    <lineage>
        <taxon>Bacteria</taxon>
        <taxon>Pseudomonadati</taxon>
        <taxon>Pseudomonadota</taxon>
        <taxon>Gammaproteobacteria</taxon>
        <taxon>Lysobacterales</taxon>
        <taxon>Lysobacteraceae</taxon>
        <taxon>Stenotrophomonas</taxon>
    </lineage>
</organism>
<evidence type="ECO:0000256" key="1">
    <source>
        <dbReference type="SAM" id="MobiDB-lite"/>
    </source>
</evidence>
<dbReference type="EMBL" id="LDJG01000007">
    <property type="protein sequence ID" value="KRG58717.1"/>
    <property type="molecule type" value="Genomic_DNA"/>
</dbReference>
<proteinExistence type="predicted"/>
<gene>
    <name evidence="2" type="ORF">ABB22_05890</name>
</gene>
<keyword evidence="3" id="KW-1185">Reference proteome</keyword>
<reference evidence="2 3" key="1">
    <citation type="submission" date="2015-05" db="EMBL/GenBank/DDBJ databases">
        <title>Genome sequencing and analysis of members of genus Stenotrophomonas.</title>
        <authorList>
            <person name="Patil P.P."/>
            <person name="Midha S."/>
            <person name="Patil P.B."/>
        </authorList>
    </citation>
    <scope>NUCLEOTIDE SEQUENCE [LARGE SCALE GENOMIC DNA]</scope>
    <source>
        <strain evidence="2 3">DSM 12575</strain>
    </source>
</reference>
<evidence type="ECO:0000313" key="3">
    <source>
        <dbReference type="Proteomes" id="UP000050902"/>
    </source>
</evidence>
<comment type="caution">
    <text evidence="2">The sequence shown here is derived from an EMBL/GenBank/DDBJ whole genome shotgun (WGS) entry which is preliminary data.</text>
</comment>
<evidence type="ECO:0000313" key="2">
    <source>
        <dbReference type="EMBL" id="KRG58717.1"/>
    </source>
</evidence>
<protein>
    <submittedName>
        <fullName evidence="2">Uncharacterized protein</fullName>
    </submittedName>
</protein>
<dbReference type="Proteomes" id="UP000050902">
    <property type="component" value="Unassembled WGS sequence"/>
</dbReference>
<name>A0ABR5NLG4_9GAMM</name>
<sequence length="201" mass="20784">MNPAHKPLLWGGALIVVGALAVIALRGIGGGGDAPAPATQTAPAQEPAAAAAVAPSSADEPMPWMQGEGAPAGGTAIARAAAGNAPQAVAQAEIDRSLADIRQKSEHNIRAADDMLAQLDALEKSGKVPPDLRLDALRNNLVIAKRAQSLARELAESTQLPDSPQRRQRNAEIVAELQQLQGQLRYDVAPAGLPTAADRTR</sequence>